<organism evidence="1 2">
    <name type="scientific">Enterococcus faecalis TX0630</name>
    <dbReference type="NCBI Taxonomy" id="749508"/>
    <lineage>
        <taxon>Bacteria</taxon>
        <taxon>Bacillati</taxon>
        <taxon>Bacillota</taxon>
        <taxon>Bacilli</taxon>
        <taxon>Lactobacillales</taxon>
        <taxon>Enterococcaceae</taxon>
        <taxon>Enterococcus</taxon>
    </lineage>
</organism>
<name>A0ABC9P5Y1_ENTFL</name>
<protein>
    <submittedName>
        <fullName evidence="1">Uncharacterized protein</fullName>
    </submittedName>
</protein>
<gene>
    <name evidence="1" type="ORF">HMPREF9511_01562</name>
</gene>
<dbReference type="EMBL" id="AEBE01000049">
    <property type="protein sequence ID" value="EFU90458.1"/>
    <property type="molecule type" value="Genomic_DNA"/>
</dbReference>
<comment type="caution">
    <text evidence="1">The sequence shown here is derived from an EMBL/GenBank/DDBJ whole genome shotgun (WGS) entry which is preliminary data.</text>
</comment>
<dbReference type="Proteomes" id="UP000004933">
    <property type="component" value="Unassembled WGS sequence"/>
</dbReference>
<accession>A0ABC9P5Y1</accession>
<reference evidence="1 2" key="1">
    <citation type="submission" date="2010-09" db="EMBL/GenBank/DDBJ databases">
        <authorList>
            <person name="Weinstock G."/>
            <person name="Sodergren E."/>
            <person name="Clifton S."/>
            <person name="Fulton L."/>
            <person name="Fulton B."/>
            <person name="Courtney L."/>
            <person name="Fronick C."/>
            <person name="Harrison M."/>
            <person name="Strong C."/>
            <person name="Farmer C."/>
            <person name="Delahaunty K."/>
            <person name="Markovic C."/>
            <person name="Hall O."/>
            <person name="Minx P."/>
            <person name="Tomlinson C."/>
            <person name="Mitreva M."/>
            <person name="Hou S."/>
            <person name="Chen J."/>
            <person name="Wollam A."/>
            <person name="Pepin K.H."/>
            <person name="Johnson M."/>
            <person name="Bhonagiri V."/>
            <person name="Zhang X."/>
            <person name="Suruliraj S."/>
            <person name="Warren W."/>
            <person name="Chinwalla A."/>
            <person name="Mardis E.R."/>
            <person name="Wilson R.K."/>
        </authorList>
    </citation>
    <scope>NUCLEOTIDE SEQUENCE [LARGE SCALE GENOMIC DNA]</scope>
    <source>
        <strain evidence="1 2">TX0630</strain>
    </source>
</reference>
<dbReference type="AlphaFoldDB" id="A0ABC9P5Y1"/>
<sequence>MRHEKKQEMLLNQRFLFFSFSLQKYSSGTFVQKIALGFKTRTF</sequence>
<evidence type="ECO:0000313" key="1">
    <source>
        <dbReference type="EMBL" id="EFU90458.1"/>
    </source>
</evidence>
<evidence type="ECO:0000313" key="2">
    <source>
        <dbReference type="Proteomes" id="UP000004933"/>
    </source>
</evidence>
<proteinExistence type="predicted"/>